<dbReference type="PANTHER" id="PTHR42724:SF1">
    <property type="entry name" value="TETRAACYLDISACCHARIDE 4'-KINASE, MITOCHONDRIAL-RELATED"/>
    <property type="match status" value="1"/>
</dbReference>
<dbReference type="EC" id="2.7.1.130" evidence="3 13"/>
<comment type="similarity">
    <text evidence="13">Belongs to the LpxK family.</text>
</comment>
<comment type="function">
    <text evidence="1 13">Transfers the gamma-phosphate of ATP to the 4'-position of a tetraacyldisaccharide 1-phosphate intermediate (termed DS-1-P) to form tetraacyldisaccharide 1,4'-bis-phosphate (lipid IVA).</text>
</comment>
<dbReference type="HAMAP" id="MF_00409">
    <property type="entry name" value="LpxK"/>
    <property type="match status" value="1"/>
</dbReference>
<comment type="pathway">
    <text evidence="2 13">Glycolipid biosynthesis; lipid IV(A) biosynthesis; lipid IV(A) from (3R)-3-hydroxytetradecanoyl-[acyl-carrier-protein] and UDP-N-acetyl-alpha-D-glucosamine: step 6/6.</text>
</comment>
<dbReference type="GO" id="GO:0009245">
    <property type="term" value="P:lipid A biosynthetic process"/>
    <property type="evidence" value="ECO:0007669"/>
    <property type="project" value="UniProtKB-UniRule"/>
</dbReference>
<evidence type="ECO:0000256" key="2">
    <source>
        <dbReference type="ARBA" id="ARBA00004870"/>
    </source>
</evidence>
<dbReference type="GO" id="GO:0005524">
    <property type="term" value="F:ATP binding"/>
    <property type="evidence" value="ECO:0007669"/>
    <property type="project" value="UniProtKB-UniRule"/>
</dbReference>
<dbReference type="PANTHER" id="PTHR42724">
    <property type="entry name" value="TETRAACYLDISACCHARIDE 4'-KINASE"/>
    <property type="match status" value="1"/>
</dbReference>
<feature type="binding site" evidence="13">
    <location>
        <begin position="71"/>
        <end position="78"/>
    </location>
    <ligand>
        <name>ATP</name>
        <dbReference type="ChEBI" id="CHEBI:30616"/>
    </ligand>
</feature>
<dbReference type="AlphaFoldDB" id="A0A1T4Y5J8"/>
<evidence type="ECO:0000256" key="4">
    <source>
        <dbReference type="ARBA" id="ARBA00016436"/>
    </source>
</evidence>
<dbReference type="GO" id="GO:0005886">
    <property type="term" value="C:plasma membrane"/>
    <property type="evidence" value="ECO:0007669"/>
    <property type="project" value="TreeGrafter"/>
</dbReference>
<sequence length="407" mass="46293">MKDTLEDLEQFIIDVIIHNRRGLRATFLRTAFWFLSGIYKGAVRLRLFLYRERYIHDHHLGVPVISIGNITVGGTGKTPVVELFSKALLAHGRRVAILSRGYKSKRQRKIPLSWKIAAKLGFARKPRELPPRVVSDGNKVLLDSYVAGDEPFMLAQNCTGVPVVVDRNRVKAGAHAIRKFGADVLILDDGLQYLKLKHRHDIVLVDKTAPFGTGYMLPRGTLREPPSSLRRASYIFLTKSDGDSADIIEKIRKYNPVAEIIECRHRPVHFENIHTGERLPLDAFRGKYIGALSGIAVPESFENLLRKLGAKVHWLARFTDHHRFQEKEITQFIDRCEKADAYAILTTEKDFVRFPKLPPGDIPIYFLRVEIEIIKGREIFDKLIRLIAEPRHVTQGLVSADLVEATT</sequence>
<evidence type="ECO:0000256" key="13">
    <source>
        <dbReference type="HAMAP-Rule" id="MF_00409"/>
    </source>
</evidence>
<evidence type="ECO:0000256" key="1">
    <source>
        <dbReference type="ARBA" id="ARBA00002274"/>
    </source>
</evidence>
<reference evidence="15" key="1">
    <citation type="submission" date="2017-02" db="EMBL/GenBank/DDBJ databases">
        <authorList>
            <person name="Varghese N."/>
            <person name="Submissions S."/>
        </authorList>
    </citation>
    <scope>NUCLEOTIDE SEQUENCE [LARGE SCALE GENOMIC DNA]</scope>
    <source>
        <strain evidence="15">ATCC 700200</strain>
    </source>
</reference>
<dbReference type="RefSeq" id="WP_078813707.1">
    <property type="nucleotide sequence ID" value="NZ_FUYE01000007.1"/>
</dbReference>
<name>A0A1T4Y5J8_9BACT</name>
<keyword evidence="7 13" id="KW-0808">Transferase</keyword>
<organism evidence="14 15">
    <name type="scientific">Prosthecobacter debontii</name>
    <dbReference type="NCBI Taxonomy" id="48467"/>
    <lineage>
        <taxon>Bacteria</taxon>
        <taxon>Pseudomonadati</taxon>
        <taxon>Verrucomicrobiota</taxon>
        <taxon>Verrucomicrobiia</taxon>
        <taxon>Verrucomicrobiales</taxon>
        <taxon>Verrucomicrobiaceae</taxon>
        <taxon>Prosthecobacter</taxon>
    </lineage>
</organism>
<evidence type="ECO:0000256" key="8">
    <source>
        <dbReference type="ARBA" id="ARBA00022741"/>
    </source>
</evidence>
<evidence type="ECO:0000256" key="6">
    <source>
        <dbReference type="ARBA" id="ARBA00022556"/>
    </source>
</evidence>
<keyword evidence="15" id="KW-1185">Reference proteome</keyword>
<evidence type="ECO:0000256" key="5">
    <source>
        <dbReference type="ARBA" id="ARBA00022516"/>
    </source>
</evidence>
<evidence type="ECO:0000256" key="9">
    <source>
        <dbReference type="ARBA" id="ARBA00022777"/>
    </source>
</evidence>
<dbReference type="NCBIfam" id="TIGR00682">
    <property type="entry name" value="lpxK"/>
    <property type="match status" value="1"/>
</dbReference>
<evidence type="ECO:0000256" key="11">
    <source>
        <dbReference type="ARBA" id="ARBA00023098"/>
    </source>
</evidence>
<dbReference type="STRING" id="48467.SAMN02745166_02512"/>
<evidence type="ECO:0000313" key="14">
    <source>
        <dbReference type="EMBL" id="SKA97010.1"/>
    </source>
</evidence>
<dbReference type="Proteomes" id="UP000190774">
    <property type="component" value="Unassembled WGS sequence"/>
</dbReference>
<evidence type="ECO:0000256" key="7">
    <source>
        <dbReference type="ARBA" id="ARBA00022679"/>
    </source>
</evidence>
<evidence type="ECO:0000256" key="10">
    <source>
        <dbReference type="ARBA" id="ARBA00022840"/>
    </source>
</evidence>
<dbReference type="InterPro" id="IPR027417">
    <property type="entry name" value="P-loop_NTPase"/>
</dbReference>
<dbReference type="OrthoDB" id="9789797at2"/>
<accession>A0A1T4Y5J8</accession>
<evidence type="ECO:0000313" key="15">
    <source>
        <dbReference type="Proteomes" id="UP000190774"/>
    </source>
</evidence>
<keyword evidence="8 13" id="KW-0547">Nucleotide-binding</keyword>
<comment type="catalytic activity">
    <reaction evidence="13">
        <text>a lipid A disaccharide + ATP = a lipid IVA + ADP + H(+)</text>
        <dbReference type="Rhea" id="RHEA:67840"/>
        <dbReference type="ChEBI" id="CHEBI:15378"/>
        <dbReference type="ChEBI" id="CHEBI:30616"/>
        <dbReference type="ChEBI" id="CHEBI:176343"/>
        <dbReference type="ChEBI" id="CHEBI:176425"/>
        <dbReference type="ChEBI" id="CHEBI:456216"/>
        <dbReference type="EC" id="2.7.1.130"/>
    </reaction>
</comment>
<keyword evidence="10 13" id="KW-0067">ATP-binding</keyword>
<keyword evidence="9 13" id="KW-0418">Kinase</keyword>
<keyword evidence="5 13" id="KW-0444">Lipid biosynthesis</keyword>
<evidence type="ECO:0000256" key="12">
    <source>
        <dbReference type="ARBA" id="ARBA00029757"/>
    </source>
</evidence>
<dbReference type="EMBL" id="FUYE01000007">
    <property type="protein sequence ID" value="SKA97010.1"/>
    <property type="molecule type" value="Genomic_DNA"/>
</dbReference>
<dbReference type="GO" id="GO:0009244">
    <property type="term" value="P:lipopolysaccharide core region biosynthetic process"/>
    <property type="evidence" value="ECO:0007669"/>
    <property type="project" value="TreeGrafter"/>
</dbReference>
<proteinExistence type="inferred from homology"/>
<keyword evidence="6 13" id="KW-0441">Lipid A biosynthesis</keyword>
<dbReference type="Pfam" id="PF02606">
    <property type="entry name" value="LpxK"/>
    <property type="match status" value="2"/>
</dbReference>
<dbReference type="InterPro" id="IPR003758">
    <property type="entry name" value="LpxK"/>
</dbReference>
<protein>
    <recommendedName>
        <fullName evidence="4 13">Tetraacyldisaccharide 4'-kinase</fullName>
        <ecNumber evidence="3 13">2.7.1.130</ecNumber>
    </recommendedName>
    <alternativeName>
        <fullName evidence="12 13">Lipid A 4'-kinase</fullName>
    </alternativeName>
</protein>
<dbReference type="SUPFAM" id="SSF52540">
    <property type="entry name" value="P-loop containing nucleoside triphosphate hydrolases"/>
    <property type="match status" value="1"/>
</dbReference>
<dbReference type="UniPathway" id="UPA00359">
    <property type="reaction ID" value="UER00482"/>
</dbReference>
<keyword evidence="11 13" id="KW-0443">Lipid metabolism</keyword>
<dbReference type="GO" id="GO:0009029">
    <property type="term" value="F:lipid-A 4'-kinase activity"/>
    <property type="evidence" value="ECO:0007669"/>
    <property type="project" value="UniProtKB-UniRule"/>
</dbReference>
<evidence type="ECO:0000256" key="3">
    <source>
        <dbReference type="ARBA" id="ARBA00012071"/>
    </source>
</evidence>
<gene>
    <name evidence="13" type="primary">lpxK</name>
    <name evidence="14" type="ORF">SAMN02745166_02512</name>
</gene>